<evidence type="ECO:0008006" key="3">
    <source>
        <dbReference type="Google" id="ProtNLM"/>
    </source>
</evidence>
<dbReference type="EMBL" id="KK853184">
    <property type="protein sequence ID" value="KDR10116.1"/>
    <property type="molecule type" value="Genomic_DNA"/>
</dbReference>
<dbReference type="InterPro" id="IPR036910">
    <property type="entry name" value="HMG_box_dom_sf"/>
</dbReference>
<accession>A0A067QLE5</accession>
<dbReference type="Proteomes" id="UP000027135">
    <property type="component" value="Unassembled WGS sequence"/>
</dbReference>
<evidence type="ECO:0000313" key="1">
    <source>
        <dbReference type="EMBL" id="KDR10116.1"/>
    </source>
</evidence>
<dbReference type="InParanoid" id="A0A067QLE5"/>
<organism evidence="1 2">
    <name type="scientific">Zootermopsis nevadensis</name>
    <name type="common">Dampwood termite</name>
    <dbReference type="NCBI Taxonomy" id="136037"/>
    <lineage>
        <taxon>Eukaryota</taxon>
        <taxon>Metazoa</taxon>
        <taxon>Ecdysozoa</taxon>
        <taxon>Arthropoda</taxon>
        <taxon>Hexapoda</taxon>
        <taxon>Insecta</taxon>
        <taxon>Pterygota</taxon>
        <taxon>Neoptera</taxon>
        <taxon>Polyneoptera</taxon>
        <taxon>Dictyoptera</taxon>
        <taxon>Blattodea</taxon>
        <taxon>Blattoidea</taxon>
        <taxon>Termitoidae</taxon>
        <taxon>Termopsidae</taxon>
        <taxon>Zootermopsis</taxon>
    </lineage>
</organism>
<proteinExistence type="predicted"/>
<protein>
    <recommendedName>
        <fullName evidence="3">HMG box domain-containing protein</fullName>
    </recommendedName>
</protein>
<dbReference type="AlphaFoldDB" id="A0A067QLE5"/>
<reference evidence="1 2" key="1">
    <citation type="journal article" date="2014" name="Nat. Commun.">
        <title>Molecular traces of alternative social organization in a termite genome.</title>
        <authorList>
            <person name="Terrapon N."/>
            <person name="Li C."/>
            <person name="Robertson H.M."/>
            <person name="Ji L."/>
            <person name="Meng X."/>
            <person name="Booth W."/>
            <person name="Chen Z."/>
            <person name="Childers C.P."/>
            <person name="Glastad K.M."/>
            <person name="Gokhale K."/>
            <person name="Gowin J."/>
            <person name="Gronenberg W."/>
            <person name="Hermansen R.A."/>
            <person name="Hu H."/>
            <person name="Hunt B.G."/>
            <person name="Huylmans A.K."/>
            <person name="Khalil S.M."/>
            <person name="Mitchell R.D."/>
            <person name="Munoz-Torres M.C."/>
            <person name="Mustard J.A."/>
            <person name="Pan H."/>
            <person name="Reese J.T."/>
            <person name="Scharf M.E."/>
            <person name="Sun F."/>
            <person name="Vogel H."/>
            <person name="Xiao J."/>
            <person name="Yang W."/>
            <person name="Yang Z."/>
            <person name="Yang Z."/>
            <person name="Zhou J."/>
            <person name="Zhu J."/>
            <person name="Brent C.S."/>
            <person name="Elsik C.G."/>
            <person name="Goodisman M.A."/>
            <person name="Liberles D.A."/>
            <person name="Roe R.M."/>
            <person name="Vargo E.L."/>
            <person name="Vilcinskas A."/>
            <person name="Wang J."/>
            <person name="Bornberg-Bauer E."/>
            <person name="Korb J."/>
            <person name="Zhang G."/>
            <person name="Liebig J."/>
        </authorList>
    </citation>
    <scope>NUCLEOTIDE SEQUENCE [LARGE SCALE GENOMIC DNA]</scope>
    <source>
        <tissue evidence="1">Whole organism</tissue>
    </source>
</reference>
<evidence type="ECO:0000313" key="2">
    <source>
        <dbReference type="Proteomes" id="UP000027135"/>
    </source>
</evidence>
<keyword evidence="2" id="KW-1185">Reference proteome</keyword>
<dbReference type="GO" id="GO:0005634">
    <property type="term" value="C:nucleus"/>
    <property type="evidence" value="ECO:0007669"/>
    <property type="project" value="UniProtKB-ARBA"/>
</dbReference>
<dbReference type="Gene3D" id="1.10.30.10">
    <property type="entry name" value="High mobility group box domain"/>
    <property type="match status" value="1"/>
</dbReference>
<dbReference type="SUPFAM" id="SSF47095">
    <property type="entry name" value="HMG-box"/>
    <property type="match status" value="1"/>
</dbReference>
<sequence length="59" mass="7107">MWKATRKDEKEEYFALARQVDAEHKLKYPDYIYNPKEACKQKHLRVQVHDTKLQLSSSL</sequence>
<gene>
    <name evidence="1" type="ORF">L798_00185</name>
</gene>
<name>A0A067QLE5_ZOONE</name>